<comment type="caution">
    <text evidence="1">The sequence shown here is derived from an EMBL/GenBank/DDBJ whole genome shotgun (WGS) entry which is preliminary data.</text>
</comment>
<evidence type="ECO:0008006" key="3">
    <source>
        <dbReference type="Google" id="ProtNLM"/>
    </source>
</evidence>
<protein>
    <recommendedName>
        <fullName evidence="3">Surface antigen domain-containing protein</fullName>
    </recommendedName>
</protein>
<gene>
    <name evidence="1" type="ORF">FHR96_001645</name>
</gene>
<accession>A0A7W5G577</accession>
<dbReference type="Proteomes" id="UP000525987">
    <property type="component" value="Unassembled WGS sequence"/>
</dbReference>
<dbReference type="EMBL" id="JACHXM010000005">
    <property type="protein sequence ID" value="MBB3140780.1"/>
    <property type="molecule type" value="Genomic_DNA"/>
</dbReference>
<name>A0A7W5G577_9GAMM</name>
<evidence type="ECO:0000313" key="2">
    <source>
        <dbReference type="Proteomes" id="UP000525987"/>
    </source>
</evidence>
<reference evidence="1 2" key="1">
    <citation type="submission" date="2020-08" db="EMBL/GenBank/DDBJ databases">
        <title>Genomic Encyclopedia of Type Strains, Phase III (KMG-III): the genomes of soil and plant-associated and newly described type strains.</title>
        <authorList>
            <person name="Whitman W."/>
        </authorList>
    </citation>
    <scope>NUCLEOTIDE SEQUENCE [LARGE SCALE GENOMIC DNA]</scope>
    <source>
        <strain evidence="1 2">CECT 5995</strain>
    </source>
</reference>
<organism evidence="1 2">
    <name type="scientific">Halomonas organivorans</name>
    <dbReference type="NCBI Taxonomy" id="257772"/>
    <lineage>
        <taxon>Bacteria</taxon>
        <taxon>Pseudomonadati</taxon>
        <taxon>Pseudomonadota</taxon>
        <taxon>Gammaproteobacteria</taxon>
        <taxon>Oceanospirillales</taxon>
        <taxon>Halomonadaceae</taxon>
        <taxon>Halomonas</taxon>
    </lineage>
</organism>
<dbReference type="AlphaFoldDB" id="A0A7W5G577"/>
<dbReference type="InterPro" id="IPR032258">
    <property type="entry name" value="DUF5061"/>
</dbReference>
<proteinExistence type="predicted"/>
<keyword evidence="2" id="KW-1185">Reference proteome</keyword>
<evidence type="ECO:0000313" key="1">
    <source>
        <dbReference type="EMBL" id="MBB3140780.1"/>
    </source>
</evidence>
<dbReference type="RefSeq" id="WP_221195741.1">
    <property type="nucleotide sequence ID" value="NZ_JACHXM010000005.1"/>
</dbReference>
<sequence>MHDIPTFRPGRKRAKRHSACRISRQWRMFSPLLMALTLGLTGCAALQPPAMQSGSVMADANDGQPLGDNLNGFLSQSAPGSALALDNSPWGGNVQVMADAPYYAASGRTCRQLQVTQLRSGNVRFEVACQLANGQWVSQRLVTQTESGRTRR</sequence>
<dbReference type="Pfam" id="PF16587">
    <property type="entry name" value="DUF5061"/>
    <property type="match status" value="1"/>
</dbReference>